<dbReference type="GO" id="GO:0005975">
    <property type="term" value="P:carbohydrate metabolic process"/>
    <property type="evidence" value="ECO:0007669"/>
    <property type="project" value="InterPro"/>
</dbReference>
<keyword evidence="1 3" id="KW-0378">Hydrolase</keyword>
<accession>A0A934VCI7</accession>
<dbReference type="InterPro" id="IPR010905">
    <property type="entry name" value="Glyco_hydro_88"/>
</dbReference>
<protein>
    <submittedName>
        <fullName evidence="3">Glycoside hydrolase family 88 protein</fullName>
    </submittedName>
</protein>
<dbReference type="InterPro" id="IPR052043">
    <property type="entry name" value="PolySaccharide_Degr_Enz"/>
</dbReference>
<evidence type="ECO:0000313" key="3">
    <source>
        <dbReference type="EMBL" id="MBK1817011.1"/>
    </source>
</evidence>
<dbReference type="Pfam" id="PF07470">
    <property type="entry name" value="Glyco_hydro_88"/>
    <property type="match status" value="1"/>
</dbReference>
<dbReference type="PANTHER" id="PTHR33886:SF8">
    <property type="entry name" value="UNSATURATED RHAMNOGALACTURONAN HYDROLASE (EUROFUNG)"/>
    <property type="match status" value="1"/>
</dbReference>
<dbReference type="InterPro" id="IPR008928">
    <property type="entry name" value="6-hairpin_glycosidase_sf"/>
</dbReference>
<organism evidence="3 4">
    <name type="scientific">Luteolibacter yonseiensis</name>
    <dbReference type="NCBI Taxonomy" id="1144680"/>
    <lineage>
        <taxon>Bacteria</taxon>
        <taxon>Pseudomonadati</taxon>
        <taxon>Verrucomicrobiota</taxon>
        <taxon>Verrucomicrobiia</taxon>
        <taxon>Verrucomicrobiales</taxon>
        <taxon>Verrucomicrobiaceae</taxon>
        <taxon>Luteolibacter</taxon>
    </lineage>
</organism>
<gene>
    <name evidence="3" type="ORF">JIN84_15410</name>
</gene>
<evidence type="ECO:0000313" key="4">
    <source>
        <dbReference type="Proteomes" id="UP000600139"/>
    </source>
</evidence>
<dbReference type="GO" id="GO:0016787">
    <property type="term" value="F:hydrolase activity"/>
    <property type="evidence" value="ECO:0007669"/>
    <property type="project" value="UniProtKB-KW"/>
</dbReference>
<evidence type="ECO:0000256" key="1">
    <source>
        <dbReference type="ARBA" id="ARBA00022801"/>
    </source>
</evidence>
<name>A0A934VCI7_9BACT</name>
<evidence type="ECO:0000256" key="2">
    <source>
        <dbReference type="SAM" id="SignalP"/>
    </source>
</evidence>
<sequence>MHLTKNLPIPNFAAIAGAVCLALTSLPGFAADHFTDWPEGFSPKLVGTRATDRFIAKLKARAESGKKGEIRYPEVINWYGALTFAKANGLEDRAKALIEAADPLFKEETHVMPPPNHVDRNVLGSLAAEIFLQSGSQRALEIAKNYADIQWLPTGEIISKGAAEAGKPQGGLSWRFDEDAKKYMEQGLTWQTRFWIDDMYMITMAQGQVFRATGDRKYIDRAAKEMVAYLDKLQEPNGLFYHAPDVPFFWGRGIGWMAAGMAELLTSLPEDNPDRARILEGYRKLMATLKDTQGKDGMWRQLVDDPKSWPETSCTGMFTFAMVTGVKKGWLDADVYGPVARNAWIALAGYVHGNGDICEVCVGTDKKNSREYYLKRPRVFGDMHGQAALLWSATALSR</sequence>
<dbReference type="PANTHER" id="PTHR33886">
    <property type="entry name" value="UNSATURATED RHAMNOGALACTURONAN HYDROLASE (EUROFUNG)"/>
    <property type="match status" value="1"/>
</dbReference>
<keyword evidence="4" id="KW-1185">Reference proteome</keyword>
<dbReference type="SUPFAM" id="SSF48208">
    <property type="entry name" value="Six-hairpin glycosidases"/>
    <property type="match status" value="1"/>
</dbReference>
<comment type="caution">
    <text evidence="3">The sequence shown here is derived from an EMBL/GenBank/DDBJ whole genome shotgun (WGS) entry which is preliminary data.</text>
</comment>
<feature type="signal peptide" evidence="2">
    <location>
        <begin position="1"/>
        <end position="30"/>
    </location>
</feature>
<dbReference type="AlphaFoldDB" id="A0A934VCI7"/>
<dbReference type="RefSeq" id="WP_200351933.1">
    <property type="nucleotide sequence ID" value="NZ_BAABHZ010000006.1"/>
</dbReference>
<dbReference type="Gene3D" id="1.50.10.10">
    <property type="match status" value="1"/>
</dbReference>
<dbReference type="InterPro" id="IPR012341">
    <property type="entry name" value="6hp_glycosidase-like_sf"/>
</dbReference>
<proteinExistence type="predicted"/>
<dbReference type="Proteomes" id="UP000600139">
    <property type="component" value="Unassembled WGS sequence"/>
</dbReference>
<keyword evidence="2" id="KW-0732">Signal</keyword>
<dbReference type="EMBL" id="JAENIK010000011">
    <property type="protein sequence ID" value="MBK1817011.1"/>
    <property type="molecule type" value="Genomic_DNA"/>
</dbReference>
<feature type="chain" id="PRO_5037657698" evidence="2">
    <location>
        <begin position="31"/>
        <end position="398"/>
    </location>
</feature>
<reference evidence="3" key="1">
    <citation type="submission" date="2021-01" db="EMBL/GenBank/DDBJ databases">
        <title>Modified the classification status of verrucomicrobia.</title>
        <authorList>
            <person name="Feng X."/>
        </authorList>
    </citation>
    <scope>NUCLEOTIDE SEQUENCE</scope>
    <source>
        <strain evidence="3">JCM 18052</strain>
    </source>
</reference>